<proteinExistence type="predicted"/>
<gene>
    <name evidence="1" type="ORF">L484_006888</name>
</gene>
<organism evidence="1 2">
    <name type="scientific">Morus notabilis</name>
    <dbReference type="NCBI Taxonomy" id="981085"/>
    <lineage>
        <taxon>Eukaryota</taxon>
        <taxon>Viridiplantae</taxon>
        <taxon>Streptophyta</taxon>
        <taxon>Embryophyta</taxon>
        <taxon>Tracheophyta</taxon>
        <taxon>Spermatophyta</taxon>
        <taxon>Magnoliopsida</taxon>
        <taxon>eudicotyledons</taxon>
        <taxon>Gunneridae</taxon>
        <taxon>Pentapetalae</taxon>
        <taxon>rosids</taxon>
        <taxon>fabids</taxon>
        <taxon>Rosales</taxon>
        <taxon>Moraceae</taxon>
        <taxon>Moreae</taxon>
        <taxon>Morus</taxon>
    </lineage>
</organism>
<dbReference type="AlphaFoldDB" id="W9S5K2"/>
<dbReference type="EMBL" id="KE345683">
    <property type="protein sequence ID" value="EXC11323.1"/>
    <property type="molecule type" value="Genomic_DNA"/>
</dbReference>
<evidence type="ECO:0000313" key="2">
    <source>
        <dbReference type="Proteomes" id="UP000030645"/>
    </source>
</evidence>
<protein>
    <submittedName>
        <fullName evidence="1">Uncharacterized protein</fullName>
    </submittedName>
</protein>
<reference evidence="2" key="1">
    <citation type="submission" date="2013-01" db="EMBL/GenBank/DDBJ databases">
        <title>Draft Genome Sequence of a Mulberry Tree, Morus notabilis C.K. Schneid.</title>
        <authorList>
            <person name="He N."/>
            <person name="Zhao S."/>
        </authorList>
    </citation>
    <scope>NUCLEOTIDE SEQUENCE</scope>
</reference>
<evidence type="ECO:0000313" key="1">
    <source>
        <dbReference type="EMBL" id="EXC11323.1"/>
    </source>
</evidence>
<name>W9S5K2_9ROSA</name>
<accession>W9S5K2</accession>
<dbReference type="Proteomes" id="UP000030645">
    <property type="component" value="Unassembled WGS sequence"/>
</dbReference>
<sequence>MSIVFATRWWVRYERQATLRQDRRGELRRWKGTMGLVAARKKGGLDGSRFSQHRSRLDNACAAEERIRRAAS</sequence>
<keyword evidence="2" id="KW-1185">Reference proteome</keyword>